<gene>
    <name evidence="2" type="ORF">WJX81_000358</name>
</gene>
<proteinExistence type="predicted"/>
<sequence length="451" mass="48548">MHGVRSRASTRGGAEAALENLGCRGRSHLLEALTYAAAVLWERLTAAHMALEGVGKQLMGLFLQKVSRGETRPPYVMSNAVKAELRRRGAHMRLTTEFGRPYRNVTVCHRLYTMEDWLRFWEVHVPYLSRGSLLDEPFAEMNDAAAALGGHAPVPRGGPQGPQPGPGVHDGQHRPVHGDDADFRPPNPAEAAAAHAPTHERVSRAPELASVRHILLQQTLRAARAADSELSRLLAGEQAPASGGPGYDSCPDARTDTRLLHKGVQLAGADCQLAVQQALECVGVRLPGGGEVPDKGKRQAALRDVRAGRLAACVHRLRAALRGGVHTVHSTRNKHSTKKTSRFVAPVAPRRGRAPAAPQEHIAEVLHFVRVCWLGNGGGADAPPAEPLRLAVCCVCKPLPPEDDMLVADTGTVLDERAFAVDQLGQVLVTAELAAARRLYGIKYGNRSQLQ</sequence>
<feature type="region of interest" description="Disordered" evidence="1">
    <location>
        <begin position="148"/>
        <end position="204"/>
    </location>
</feature>
<dbReference type="EMBL" id="JALJOU010000004">
    <property type="protein sequence ID" value="KAK9843953.1"/>
    <property type="molecule type" value="Genomic_DNA"/>
</dbReference>
<evidence type="ECO:0000313" key="2">
    <source>
        <dbReference type="EMBL" id="KAK9843953.1"/>
    </source>
</evidence>
<name>A0AAW1SCJ8_9CHLO</name>
<dbReference type="Proteomes" id="UP001445335">
    <property type="component" value="Unassembled WGS sequence"/>
</dbReference>
<protein>
    <submittedName>
        <fullName evidence="2">Uncharacterized protein</fullName>
    </submittedName>
</protein>
<dbReference type="AlphaFoldDB" id="A0AAW1SCJ8"/>
<feature type="compositionally biased region" description="Basic and acidic residues" evidence="1">
    <location>
        <begin position="170"/>
        <end position="183"/>
    </location>
</feature>
<comment type="caution">
    <text evidence="2">The sequence shown here is derived from an EMBL/GenBank/DDBJ whole genome shotgun (WGS) entry which is preliminary data.</text>
</comment>
<keyword evidence="3" id="KW-1185">Reference proteome</keyword>
<accession>A0AAW1SCJ8</accession>
<reference evidence="2 3" key="1">
    <citation type="journal article" date="2024" name="Nat. Commun.">
        <title>Phylogenomics reveals the evolutionary origins of lichenization in chlorophyte algae.</title>
        <authorList>
            <person name="Puginier C."/>
            <person name="Libourel C."/>
            <person name="Otte J."/>
            <person name="Skaloud P."/>
            <person name="Haon M."/>
            <person name="Grisel S."/>
            <person name="Petersen M."/>
            <person name="Berrin J.G."/>
            <person name="Delaux P.M."/>
            <person name="Dal Grande F."/>
            <person name="Keller J."/>
        </authorList>
    </citation>
    <scope>NUCLEOTIDE SEQUENCE [LARGE SCALE GENOMIC DNA]</scope>
    <source>
        <strain evidence="2 3">SAG 245.80</strain>
    </source>
</reference>
<evidence type="ECO:0000256" key="1">
    <source>
        <dbReference type="SAM" id="MobiDB-lite"/>
    </source>
</evidence>
<evidence type="ECO:0000313" key="3">
    <source>
        <dbReference type="Proteomes" id="UP001445335"/>
    </source>
</evidence>
<organism evidence="2 3">
    <name type="scientific">Elliptochloris bilobata</name>
    <dbReference type="NCBI Taxonomy" id="381761"/>
    <lineage>
        <taxon>Eukaryota</taxon>
        <taxon>Viridiplantae</taxon>
        <taxon>Chlorophyta</taxon>
        <taxon>core chlorophytes</taxon>
        <taxon>Trebouxiophyceae</taxon>
        <taxon>Trebouxiophyceae incertae sedis</taxon>
        <taxon>Elliptochloris clade</taxon>
        <taxon>Elliptochloris</taxon>
    </lineage>
</organism>